<sequence>MNGPKIYFTIPLFGGIPITQTIVSSFVVMVCLCVAGILLGRNLQKRPSRRQVLVEKGVSMLYGMVEDTMGKHNAYWTPYIGALFLSSMFGSYIGMTGIFRSSTADLSTTVTWALMTSFLCWGCSIRANGVLGWLKGFTEPIVVMTPMNLVSEIAQPISMAFRHFGNIAGGSVLTSLVYSALATASAALLGLVGKSVLVSAVILLIGAVLLINGVREKKMARKIFGVVFLVTGILALLGLSGVPYLEVGIPGILSLYFDVFSGGVQALVFSLLTMVYVGNACPPPEEA</sequence>
<protein>
    <submittedName>
        <fullName evidence="12">ATP synthase F0, A subunit</fullName>
        <ecNumber evidence="12">3.6.3.14</ecNumber>
    </submittedName>
</protein>
<dbReference type="GO" id="GO:0005886">
    <property type="term" value="C:plasma membrane"/>
    <property type="evidence" value="ECO:0007669"/>
    <property type="project" value="TreeGrafter"/>
</dbReference>
<dbReference type="STRING" id="411471.SUBVAR_05397"/>
<keyword evidence="6" id="KW-0375">Hydrogen ion transport</keyword>
<evidence type="ECO:0000256" key="6">
    <source>
        <dbReference type="ARBA" id="ARBA00022781"/>
    </source>
</evidence>
<evidence type="ECO:0000256" key="1">
    <source>
        <dbReference type="ARBA" id="ARBA00004141"/>
    </source>
</evidence>
<feature type="transmembrane region" description="Helical" evidence="11">
    <location>
        <begin position="251"/>
        <end position="277"/>
    </location>
</feature>
<dbReference type="PANTHER" id="PTHR42823">
    <property type="entry name" value="ATP SYNTHASE SUBUNIT A, CHLOROPLASTIC"/>
    <property type="match status" value="1"/>
</dbReference>
<dbReference type="RefSeq" id="WP_007046784.1">
    <property type="nucleotide sequence ID" value="NZ_GG704769.1"/>
</dbReference>
<gene>
    <name evidence="12" type="primary">atpB</name>
    <name evidence="12" type="ORF">SUBVAR_05397</name>
</gene>
<keyword evidence="10" id="KW-0066">ATP synthesis</keyword>
<evidence type="ECO:0000313" key="12">
    <source>
        <dbReference type="EMBL" id="EFB75624.1"/>
    </source>
</evidence>
<feature type="transmembrane region" description="Helical" evidence="11">
    <location>
        <begin position="12"/>
        <end position="40"/>
    </location>
</feature>
<feature type="transmembrane region" description="Helical" evidence="11">
    <location>
        <begin position="223"/>
        <end position="245"/>
    </location>
</feature>
<name>D1PM39_9FIRM</name>
<organism evidence="12 13">
    <name type="scientific">Subdoligranulum variabile DSM 15176</name>
    <dbReference type="NCBI Taxonomy" id="411471"/>
    <lineage>
        <taxon>Bacteria</taxon>
        <taxon>Bacillati</taxon>
        <taxon>Bacillota</taxon>
        <taxon>Clostridia</taxon>
        <taxon>Eubacteriales</taxon>
        <taxon>Oscillospiraceae</taxon>
        <taxon>Subdoligranulum</taxon>
    </lineage>
</organism>
<dbReference type="GO" id="GO:0045259">
    <property type="term" value="C:proton-transporting ATP synthase complex"/>
    <property type="evidence" value="ECO:0007669"/>
    <property type="project" value="UniProtKB-KW"/>
</dbReference>
<evidence type="ECO:0000256" key="3">
    <source>
        <dbReference type="ARBA" id="ARBA00022448"/>
    </source>
</evidence>
<dbReference type="SUPFAM" id="SSF81336">
    <property type="entry name" value="F1F0 ATP synthase subunit A"/>
    <property type="match status" value="1"/>
</dbReference>
<dbReference type="InterPro" id="IPR035908">
    <property type="entry name" value="F0_ATP_A_sf"/>
</dbReference>
<dbReference type="InterPro" id="IPR045082">
    <property type="entry name" value="ATP_syn_F0_a_bact/chloroplast"/>
</dbReference>
<comment type="similarity">
    <text evidence="2">Belongs to the ATPase A chain family.</text>
</comment>
<comment type="caution">
    <text evidence="12">The sequence shown here is derived from an EMBL/GenBank/DDBJ whole genome shotgun (WGS) entry which is preliminary data.</text>
</comment>
<feature type="transmembrane region" description="Helical" evidence="11">
    <location>
        <begin position="164"/>
        <end position="181"/>
    </location>
</feature>
<evidence type="ECO:0000256" key="4">
    <source>
        <dbReference type="ARBA" id="ARBA00022547"/>
    </source>
</evidence>
<evidence type="ECO:0000256" key="2">
    <source>
        <dbReference type="ARBA" id="ARBA00006810"/>
    </source>
</evidence>
<dbReference type="AlphaFoldDB" id="D1PM39"/>
<proteinExistence type="inferred from homology"/>
<keyword evidence="3" id="KW-0813">Transport</keyword>
<evidence type="ECO:0000256" key="11">
    <source>
        <dbReference type="SAM" id="Phobius"/>
    </source>
</evidence>
<keyword evidence="7 11" id="KW-1133">Transmembrane helix</keyword>
<feature type="transmembrane region" description="Helical" evidence="11">
    <location>
        <begin position="79"/>
        <end position="99"/>
    </location>
</feature>
<reference evidence="12" key="1">
    <citation type="submission" date="2009-12" db="EMBL/GenBank/DDBJ databases">
        <authorList>
            <person name="Weinstock G."/>
            <person name="Sodergren E."/>
            <person name="Clifton S."/>
            <person name="Fulton L."/>
            <person name="Fulton B."/>
            <person name="Courtney L."/>
            <person name="Fronick C."/>
            <person name="Harrison M."/>
            <person name="Strong C."/>
            <person name="Farmer C."/>
            <person name="Delahaunty K."/>
            <person name="Markovic C."/>
            <person name="Hall O."/>
            <person name="Minx P."/>
            <person name="Tomlinson C."/>
            <person name="Mitreva M."/>
            <person name="Nelson J."/>
            <person name="Hou S."/>
            <person name="Wollam A."/>
            <person name="Pepin K.H."/>
            <person name="Johnson M."/>
            <person name="Bhonagiri V."/>
            <person name="Nash W.E."/>
            <person name="Warren W."/>
            <person name="Chinwalla A."/>
            <person name="Mardis E.R."/>
            <person name="Wilson R.K."/>
        </authorList>
    </citation>
    <scope>NUCLEOTIDE SEQUENCE [LARGE SCALE GENOMIC DNA]</scope>
    <source>
        <strain evidence="12">DSM 15176</strain>
    </source>
</reference>
<dbReference type="Gene3D" id="1.20.120.220">
    <property type="entry name" value="ATP synthase, F0 complex, subunit A"/>
    <property type="match status" value="1"/>
</dbReference>
<dbReference type="PANTHER" id="PTHR42823:SF3">
    <property type="entry name" value="ATP SYNTHASE SUBUNIT A, CHLOROPLASTIC"/>
    <property type="match status" value="1"/>
</dbReference>
<dbReference type="GO" id="GO:0046933">
    <property type="term" value="F:proton-transporting ATP synthase activity, rotational mechanism"/>
    <property type="evidence" value="ECO:0007669"/>
    <property type="project" value="TreeGrafter"/>
</dbReference>
<keyword evidence="4" id="KW-0138">CF(0)</keyword>
<keyword evidence="12" id="KW-0378">Hydrolase</keyword>
<keyword evidence="5 11" id="KW-0812">Transmembrane</keyword>
<dbReference type="eggNOG" id="COG0356">
    <property type="taxonomic scope" value="Bacteria"/>
</dbReference>
<dbReference type="GO" id="GO:0042777">
    <property type="term" value="P:proton motive force-driven plasma membrane ATP synthesis"/>
    <property type="evidence" value="ECO:0007669"/>
    <property type="project" value="TreeGrafter"/>
</dbReference>
<keyword evidence="8" id="KW-0406">Ion transport</keyword>
<dbReference type="Proteomes" id="UP000003438">
    <property type="component" value="Unassembled WGS sequence"/>
</dbReference>
<dbReference type="Pfam" id="PF00119">
    <property type="entry name" value="ATP-synt_A"/>
    <property type="match status" value="1"/>
</dbReference>
<feature type="transmembrane region" description="Helical" evidence="11">
    <location>
        <begin position="111"/>
        <end position="134"/>
    </location>
</feature>
<dbReference type="OrthoDB" id="9789241at2"/>
<evidence type="ECO:0000256" key="10">
    <source>
        <dbReference type="ARBA" id="ARBA00023310"/>
    </source>
</evidence>
<dbReference type="InterPro" id="IPR000568">
    <property type="entry name" value="ATP_synth_F0_asu"/>
</dbReference>
<feature type="transmembrane region" description="Helical" evidence="11">
    <location>
        <begin position="187"/>
        <end position="211"/>
    </location>
</feature>
<evidence type="ECO:0000256" key="9">
    <source>
        <dbReference type="ARBA" id="ARBA00023136"/>
    </source>
</evidence>
<dbReference type="EMBL" id="ACBY02000023">
    <property type="protein sequence ID" value="EFB75624.1"/>
    <property type="molecule type" value="Genomic_DNA"/>
</dbReference>
<dbReference type="EC" id="3.6.3.14" evidence="12"/>
<evidence type="ECO:0000256" key="7">
    <source>
        <dbReference type="ARBA" id="ARBA00022989"/>
    </source>
</evidence>
<comment type="subcellular location">
    <subcellularLocation>
        <location evidence="1">Membrane</location>
        <topology evidence="1">Multi-pass membrane protein</topology>
    </subcellularLocation>
</comment>
<evidence type="ECO:0000256" key="5">
    <source>
        <dbReference type="ARBA" id="ARBA00022692"/>
    </source>
</evidence>
<evidence type="ECO:0000313" key="13">
    <source>
        <dbReference type="Proteomes" id="UP000003438"/>
    </source>
</evidence>
<accession>D1PM39</accession>
<dbReference type="GO" id="GO:0016787">
    <property type="term" value="F:hydrolase activity"/>
    <property type="evidence" value="ECO:0007669"/>
    <property type="project" value="UniProtKB-KW"/>
</dbReference>
<keyword evidence="13" id="KW-1185">Reference proteome</keyword>
<dbReference type="HOGENOM" id="CLU_041018_2_0_9"/>
<evidence type="ECO:0000256" key="8">
    <source>
        <dbReference type="ARBA" id="ARBA00023065"/>
    </source>
</evidence>
<keyword evidence="9 11" id="KW-0472">Membrane</keyword>
<dbReference type="CDD" id="cd00310">
    <property type="entry name" value="ATP-synt_Fo_a_6"/>
    <property type="match status" value="1"/>
</dbReference>